<dbReference type="PROSITE" id="PS51677">
    <property type="entry name" value="NODB"/>
    <property type="match status" value="1"/>
</dbReference>
<dbReference type="SUPFAM" id="SSF88713">
    <property type="entry name" value="Glycoside hydrolase/deacetylase"/>
    <property type="match status" value="1"/>
</dbReference>
<protein>
    <submittedName>
        <fullName evidence="6">Prophage lp2 protein 59</fullName>
    </submittedName>
</protein>
<feature type="chain" id="PRO_5032595193" evidence="4">
    <location>
        <begin position="25"/>
        <end position="286"/>
    </location>
</feature>
<feature type="domain" description="NodB homology" evidence="5">
    <location>
        <begin position="125"/>
        <end position="286"/>
    </location>
</feature>
<dbReference type="InterPro" id="IPR051398">
    <property type="entry name" value="Polysacch_Deacetylase"/>
</dbReference>
<dbReference type="PANTHER" id="PTHR34216:SF3">
    <property type="entry name" value="POLY-BETA-1,6-N-ACETYL-D-GLUCOSAMINE N-DEACETYLASE"/>
    <property type="match status" value="1"/>
</dbReference>
<comment type="caution">
    <text evidence="6">The sequence shown here is derived from an EMBL/GenBank/DDBJ whole genome shotgun (WGS) entry which is preliminary data.</text>
</comment>
<feature type="compositionally biased region" description="Low complexity" evidence="3">
    <location>
        <begin position="27"/>
        <end position="42"/>
    </location>
</feature>
<dbReference type="GeneID" id="49394559"/>
<dbReference type="EMBL" id="AZCU01000009">
    <property type="protein sequence ID" value="KRK24878.1"/>
    <property type="molecule type" value="Genomic_DNA"/>
</dbReference>
<dbReference type="PANTHER" id="PTHR34216">
    <property type="match status" value="1"/>
</dbReference>
<dbReference type="Proteomes" id="UP000051020">
    <property type="component" value="Unassembled WGS sequence"/>
</dbReference>
<feature type="compositionally biased region" description="Basic residues" evidence="3">
    <location>
        <begin position="43"/>
        <end position="52"/>
    </location>
</feature>
<feature type="signal peptide" evidence="4">
    <location>
        <begin position="1"/>
        <end position="24"/>
    </location>
</feature>
<evidence type="ECO:0000256" key="2">
    <source>
        <dbReference type="ARBA" id="ARBA00022729"/>
    </source>
</evidence>
<dbReference type="Pfam" id="PF01522">
    <property type="entry name" value="Polysacc_deac_1"/>
    <property type="match status" value="1"/>
</dbReference>
<evidence type="ECO:0000256" key="3">
    <source>
        <dbReference type="SAM" id="MobiDB-lite"/>
    </source>
</evidence>
<evidence type="ECO:0000259" key="5">
    <source>
        <dbReference type="PROSITE" id="PS51677"/>
    </source>
</evidence>
<dbReference type="CDD" id="cd10918">
    <property type="entry name" value="CE4_NodB_like_5s_6s"/>
    <property type="match status" value="1"/>
</dbReference>
<dbReference type="AlphaFoldDB" id="A0A837R9B7"/>
<dbReference type="GO" id="GO:0005576">
    <property type="term" value="C:extracellular region"/>
    <property type="evidence" value="ECO:0007669"/>
    <property type="project" value="UniProtKB-SubCell"/>
</dbReference>
<dbReference type="InterPro" id="IPR002509">
    <property type="entry name" value="NODB_dom"/>
</dbReference>
<dbReference type="PROSITE" id="PS51257">
    <property type="entry name" value="PROKAR_LIPOPROTEIN"/>
    <property type="match status" value="1"/>
</dbReference>
<evidence type="ECO:0000313" key="7">
    <source>
        <dbReference type="Proteomes" id="UP000051020"/>
    </source>
</evidence>
<reference evidence="6 7" key="1">
    <citation type="journal article" date="2015" name="Genome Announc.">
        <title>Expanding the biotechnology potential of lactobacilli through comparative genomics of 213 strains and associated genera.</title>
        <authorList>
            <person name="Sun Z."/>
            <person name="Harris H.M."/>
            <person name="McCann A."/>
            <person name="Guo C."/>
            <person name="Argimon S."/>
            <person name="Zhang W."/>
            <person name="Yang X."/>
            <person name="Jeffery I.B."/>
            <person name="Cooney J.C."/>
            <person name="Kagawa T.F."/>
            <person name="Liu W."/>
            <person name="Song Y."/>
            <person name="Salvetti E."/>
            <person name="Wrobel A."/>
            <person name="Rasinkangas P."/>
            <person name="Parkhill J."/>
            <person name="Rea M.C."/>
            <person name="O'Sullivan O."/>
            <person name="Ritari J."/>
            <person name="Douillard F.P."/>
            <person name="Paul Ross R."/>
            <person name="Yang R."/>
            <person name="Briner A.E."/>
            <person name="Felis G.E."/>
            <person name="de Vos W.M."/>
            <person name="Barrangou R."/>
            <person name="Klaenhammer T.R."/>
            <person name="Caufield P.W."/>
            <person name="Cui Y."/>
            <person name="Zhang H."/>
            <person name="O'Toole P.W."/>
        </authorList>
    </citation>
    <scope>NUCLEOTIDE SEQUENCE [LARGE SCALE GENOMIC DNA]</scope>
    <source>
        <strain evidence="6 7">DSM 20314</strain>
    </source>
</reference>
<organism evidence="6 7">
    <name type="scientific">Lactiplantibacillus pentosus DSM 20314</name>
    <dbReference type="NCBI Taxonomy" id="1423791"/>
    <lineage>
        <taxon>Bacteria</taxon>
        <taxon>Bacillati</taxon>
        <taxon>Bacillota</taxon>
        <taxon>Bacilli</taxon>
        <taxon>Lactobacillales</taxon>
        <taxon>Lactobacillaceae</taxon>
        <taxon>Lactiplantibacillus</taxon>
    </lineage>
</organism>
<evidence type="ECO:0000313" key="6">
    <source>
        <dbReference type="EMBL" id="KRK24878.1"/>
    </source>
</evidence>
<dbReference type="GO" id="GO:0016810">
    <property type="term" value="F:hydrolase activity, acting on carbon-nitrogen (but not peptide) bonds"/>
    <property type="evidence" value="ECO:0007669"/>
    <property type="project" value="InterPro"/>
</dbReference>
<dbReference type="Gene3D" id="3.20.20.370">
    <property type="entry name" value="Glycoside hydrolase/deacetylase"/>
    <property type="match status" value="1"/>
</dbReference>
<dbReference type="RefSeq" id="WP_050339411.1">
    <property type="nucleotide sequence ID" value="NZ_AZCU01000009.1"/>
</dbReference>
<dbReference type="GO" id="GO:0005975">
    <property type="term" value="P:carbohydrate metabolic process"/>
    <property type="evidence" value="ECO:0007669"/>
    <property type="project" value="InterPro"/>
</dbReference>
<dbReference type="InterPro" id="IPR011330">
    <property type="entry name" value="Glyco_hydro/deAcase_b/a-brl"/>
</dbReference>
<accession>A0A837R9B7</accession>
<evidence type="ECO:0000256" key="4">
    <source>
        <dbReference type="SAM" id="SignalP"/>
    </source>
</evidence>
<keyword evidence="2 4" id="KW-0732">Signal</keyword>
<gene>
    <name evidence="6" type="ORF">FD24_GL003298</name>
</gene>
<sequence length="286" mass="31962">MTIRGIKALLSLALGLGLLSGCQAATTATKTTSSQSSQTSRVTTKRTQKATQRHSTSQPYRHWHSVKVVHLPILMYHSISSGNQLRVPASEFRTQMTYLKRHGYRTLTADEAVYALKTHRVPQQKIVWVTLDDSYKDNLTAAWPILKQTHQHATINFITGFTNKKNHLTLADAQRMKASGVVDFQSHTVRHLDLNNLTYQVQLSELTSSKKWLDQHLQQKTAVICYPAGRANQQTIRADKQAGYQYALSTAPGIATSTQSPYNLTRQRVTPGMSLTAFESLLTGVQ</sequence>
<proteinExistence type="predicted"/>
<comment type="subcellular location">
    <subcellularLocation>
        <location evidence="1">Secreted</location>
    </subcellularLocation>
</comment>
<evidence type="ECO:0000256" key="1">
    <source>
        <dbReference type="ARBA" id="ARBA00004613"/>
    </source>
</evidence>
<feature type="region of interest" description="Disordered" evidence="3">
    <location>
        <begin position="27"/>
        <end position="57"/>
    </location>
</feature>
<name>A0A837R9B7_LACPE</name>